<evidence type="ECO:0000313" key="3">
    <source>
        <dbReference type="Proteomes" id="UP001200741"/>
    </source>
</evidence>
<dbReference type="RefSeq" id="WP_233374331.1">
    <property type="nucleotide sequence ID" value="NZ_JAJTWU010000009.1"/>
</dbReference>
<accession>A0ABS8XWB4</accession>
<gene>
    <name evidence="2" type="ORF">LXT13_21340</name>
</gene>
<dbReference type="InterPro" id="IPR013424">
    <property type="entry name" value="Ice-binding_C"/>
</dbReference>
<dbReference type="Pfam" id="PF07589">
    <property type="entry name" value="PEP-CTERM"/>
    <property type="match status" value="1"/>
</dbReference>
<dbReference type="Proteomes" id="UP001200741">
    <property type="component" value="Unassembled WGS sequence"/>
</dbReference>
<protein>
    <submittedName>
        <fullName evidence="2">PEP-CTERM sorting domain-containing protein</fullName>
    </submittedName>
</protein>
<feature type="domain" description="Ice-binding protein C-terminal" evidence="1">
    <location>
        <begin position="354"/>
        <end position="377"/>
    </location>
</feature>
<proteinExistence type="predicted"/>
<reference evidence="2 3" key="1">
    <citation type="submission" date="2021-12" db="EMBL/GenBank/DDBJ databases">
        <title>Genome seq of P8.</title>
        <authorList>
            <person name="Seo T."/>
        </authorList>
    </citation>
    <scope>NUCLEOTIDE SEQUENCE [LARGE SCALE GENOMIC DNA]</scope>
    <source>
        <strain evidence="2 3">P8</strain>
    </source>
</reference>
<sequence length="381" mass="40097">MPALHQANARLSIEPAMYAIHRKTIAAAFGMLSLVHANATITIGDGLQDSAEKGTNLPELVLIIWDRSAKVSYTKDLGINAYTSNYESGDTSTNLYVYGQQESGFQHLYPALNSDPNFIAFQAASSGIASQSWAILGAEINADVIVGAGSNTLFMTLTNGDFGSGTNDKYIDLTGTDKNGNVVAGDHFNNSELQNSAGNFATWSNDVATSASAFNTHKTQANGSSFDTEASIGYVGKLLPGNGGTLISNGHGSVLNPVGSSSWFYRAVTSSDINDASLTVDEFDNHQHDAYWGLGVDGSGNYILSYTMEAALTQPQSFAGSLLRLRTEFAASYGKTRLIGAPVGDTLNLGNVSAVPEPATWGLMGLGLAALAARARRRGQA</sequence>
<name>A0ABS8XWB4_9BURK</name>
<dbReference type="EMBL" id="JAJTWU010000009">
    <property type="protein sequence ID" value="MCE4556946.1"/>
    <property type="molecule type" value="Genomic_DNA"/>
</dbReference>
<dbReference type="NCBIfam" id="TIGR02595">
    <property type="entry name" value="PEP_CTERM"/>
    <property type="match status" value="1"/>
</dbReference>
<evidence type="ECO:0000313" key="2">
    <source>
        <dbReference type="EMBL" id="MCE4556946.1"/>
    </source>
</evidence>
<evidence type="ECO:0000259" key="1">
    <source>
        <dbReference type="Pfam" id="PF07589"/>
    </source>
</evidence>
<comment type="caution">
    <text evidence="2">The sequence shown here is derived from an EMBL/GenBank/DDBJ whole genome shotgun (WGS) entry which is preliminary data.</text>
</comment>
<keyword evidence="3" id="KW-1185">Reference proteome</keyword>
<organism evidence="2 3">
    <name type="scientific">Pelomonas cellulosilytica</name>
    <dbReference type="NCBI Taxonomy" id="2906762"/>
    <lineage>
        <taxon>Bacteria</taxon>
        <taxon>Pseudomonadati</taxon>
        <taxon>Pseudomonadota</taxon>
        <taxon>Betaproteobacteria</taxon>
        <taxon>Burkholderiales</taxon>
        <taxon>Sphaerotilaceae</taxon>
        <taxon>Roseateles</taxon>
    </lineage>
</organism>